<sequence>MIPLVFHPVYSQLALPVRHRFPIEKYQAIRDKLAECAVPDNWFYQPQPLAINDLKEYFCPDYLSDLLAGTLEPNAMRRIGFPWSEQLIRRTLTAVAGTCLTARQALEHGKALNLTGGYHHAFADFGSGFCMLNDLYLAARTMLETAGVDKVLIVDCDVHQGDGTAKLAEHNPDIITLSLHGEKNFPHRKQISDMDFPLPKGTGDDDYLDTLDSALSLALSLHRPDAVIYDAGVDVHINDDLGHLNISTAGIYRRDKLVFERCELAGLPVAAVIGGGYQRDIAALTEVHLQLFRAAGVVKQTLPARD</sequence>
<keyword evidence="2" id="KW-0378">Hydrolase</keyword>
<comment type="caution">
    <text evidence="4">The sequence shown here is derived from an EMBL/GenBank/DDBJ whole genome shotgun (WGS) entry which is preliminary data.</text>
</comment>
<name>A0ABQ1RHK6_9ALTE</name>
<dbReference type="Gene3D" id="3.40.800.20">
    <property type="entry name" value="Histone deacetylase domain"/>
    <property type="match status" value="1"/>
</dbReference>
<dbReference type="InterPro" id="IPR023801">
    <property type="entry name" value="His_deacetylse_dom"/>
</dbReference>
<proteinExistence type="inferred from homology"/>
<comment type="similarity">
    <text evidence="1">Belongs to the histone deacetylase family.</text>
</comment>
<evidence type="ECO:0000256" key="1">
    <source>
        <dbReference type="ARBA" id="ARBA00005947"/>
    </source>
</evidence>
<evidence type="ECO:0000256" key="2">
    <source>
        <dbReference type="ARBA" id="ARBA00022801"/>
    </source>
</evidence>
<dbReference type="EMBL" id="BMGJ01000009">
    <property type="protein sequence ID" value="GGD68437.1"/>
    <property type="molecule type" value="Genomic_DNA"/>
</dbReference>
<dbReference type="InterPro" id="IPR000286">
    <property type="entry name" value="HDACs"/>
</dbReference>
<evidence type="ECO:0000313" key="5">
    <source>
        <dbReference type="Proteomes" id="UP000614272"/>
    </source>
</evidence>
<dbReference type="SUPFAM" id="SSF52768">
    <property type="entry name" value="Arginase/deacetylase"/>
    <property type="match status" value="1"/>
</dbReference>
<dbReference type="CDD" id="cd09993">
    <property type="entry name" value="HDAC_classIV"/>
    <property type="match status" value="1"/>
</dbReference>
<dbReference type="RefSeq" id="WP_099035082.1">
    <property type="nucleotide sequence ID" value="NZ_BMGJ01000009.1"/>
</dbReference>
<dbReference type="Pfam" id="PF00850">
    <property type="entry name" value="Hist_deacetyl"/>
    <property type="match status" value="1"/>
</dbReference>
<dbReference type="Proteomes" id="UP000614272">
    <property type="component" value="Unassembled WGS sequence"/>
</dbReference>
<dbReference type="PANTHER" id="PTHR10625">
    <property type="entry name" value="HISTONE DEACETYLASE HDAC1-RELATED"/>
    <property type="match status" value="1"/>
</dbReference>
<dbReference type="InterPro" id="IPR044150">
    <property type="entry name" value="HDAC_classIV"/>
</dbReference>
<dbReference type="PANTHER" id="PTHR10625:SF19">
    <property type="entry name" value="HISTONE DEACETYLASE 12"/>
    <property type="match status" value="1"/>
</dbReference>
<protein>
    <submittedName>
        <fullName evidence="4">Histone deacetylase</fullName>
    </submittedName>
</protein>
<reference evidence="5" key="1">
    <citation type="journal article" date="2019" name="Int. J. Syst. Evol. Microbiol.">
        <title>The Global Catalogue of Microorganisms (GCM) 10K type strain sequencing project: providing services to taxonomists for standard genome sequencing and annotation.</title>
        <authorList>
            <consortium name="The Broad Institute Genomics Platform"/>
            <consortium name="The Broad Institute Genome Sequencing Center for Infectious Disease"/>
            <person name="Wu L."/>
            <person name="Ma J."/>
        </authorList>
    </citation>
    <scope>NUCLEOTIDE SEQUENCE [LARGE SCALE GENOMIC DNA]</scope>
    <source>
        <strain evidence="5">CGMCC 1.12923</strain>
    </source>
</reference>
<organism evidence="4 5">
    <name type="scientific">Lacimicrobium alkaliphilum</name>
    <dbReference type="NCBI Taxonomy" id="1526571"/>
    <lineage>
        <taxon>Bacteria</taxon>
        <taxon>Pseudomonadati</taxon>
        <taxon>Pseudomonadota</taxon>
        <taxon>Gammaproteobacteria</taxon>
        <taxon>Alteromonadales</taxon>
        <taxon>Alteromonadaceae</taxon>
        <taxon>Lacimicrobium</taxon>
    </lineage>
</organism>
<gene>
    <name evidence="4" type="ORF">GCM10011357_24360</name>
</gene>
<dbReference type="InterPro" id="IPR037138">
    <property type="entry name" value="His_deacetylse_dom_sf"/>
</dbReference>
<evidence type="ECO:0000259" key="3">
    <source>
        <dbReference type="Pfam" id="PF00850"/>
    </source>
</evidence>
<dbReference type="InterPro" id="IPR023696">
    <property type="entry name" value="Ureohydrolase_dom_sf"/>
</dbReference>
<keyword evidence="5" id="KW-1185">Reference proteome</keyword>
<feature type="domain" description="Histone deacetylase" evidence="3">
    <location>
        <begin position="19"/>
        <end position="282"/>
    </location>
</feature>
<accession>A0ABQ1RHK6</accession>
<evidence type="ECO:0000313" key="4">
    <source>
        <dbReference type="EMBL" id="GGD68437.1"/>
    </source>
</evidence>
<dbReference type="PRINTS" id="PR01270">
    <property type="entry name" value="HDASUPER"/>
</dbReference>